<keyword evidence="4" id="KW-1185">Reference proteome</keyword>
<proteinExistence type="predicted"/>
<evidence type="ECO:0000313" key="3">
    <source>
        <dbReference type="EMBL" id="BEH00810.1"/>
    </source>
</evidence>
<dbReference type="InterPro" id="IPR051680">
    <property type="entry name" value="ATP-dep_Glu-Cys_Ligase-2"/>
</dbReference>
<feature type="domain" description="DUF403" evidence="1">
    <location>
        <begin position="518"/>
        <end position="831"/>
    </location>
</feature>
<dbReference type="Pfam" id="PF04168">
    <property type="entry name" value="Alpha-E"/>
    <property type="match status" value="1"/>
</dbReference>
<protein>
    <submittedName>
        <fullName evidence="3">Circularly permuted type 2 ATP-grasp protein</fullName>
    </submittedName>
</protein>
<evidence type="ECO:0000313" key="4">
    <source>
        <dbReference type="Proteomes" id="UP001431656"/>
    </source>
</evidence>
<dbReference type="Gene3D" id="3.30.1490.270">
    <property type="match status" value="1"/>
</dbReference>
<dbReference type="PANTHER" id="PTHR34595:SF2">
    <property type="entry name" value="BLR2978 PROTEIN"/>
    <property type="match status" value="1"/>
</dbReference>
<sequence>MAGVSQAVDQRISPVLRDYVQRAGGHDELAHVLADRDILGFTPSLSEVEYPGWQRRQRALTRLVRSEAITYGGSRPGELANSWSVDVLPFIMSSAEWAGLQAGLRQRAELLNAMLADFYGPRTLLHSGVVPSELVLGHRGFLPAVDGLTLTGDHQLTIVATDLVRAASGCWTVLSDRTQSPSGMGYAMANRRLVARVLDRDYRHVSIHRLRGFFDQIRVALENTLPPGADSPRVAILSSGTISETAYDQALVAMLVGYPIAQSGDLQIADGYLWLRTIGRSQPVNILHRRLDAEYADSLDLRSDSLLGIPGLLQAARRHRVSVANHLGSGILENNGLLAYMDRIAESLLGESLKLPTVPAWWCGDPEGLAYVKSHLDSLIIKPISRVRGARAIPARLLDEQARSQLLARIDAEPWRWSAQQYLEPSTVPVVEARSIEPRPMVLRTFGAADGASYSFMPGGLARVASSPDQWNITNATGAFSKDVWVLEDSHREAPSAGISPRRPAHLPAEAADLGLPPSAAENLFWLGRYAERTEMTSRVLKVSEQLIADNLDRPGTPGHSAMRTMLEALSMVTGVQPGFVGQGAAERLDEPLPQIRRLLLDEITQGCVAYNVGRMAACAANVRELLSGDTFSIFNALNATLRQAREGEDLLAVQPVINEALRSLLAFAGVANESLVRDATWAFVEAGRRIERAELTVQLLRHTVSSVTGPVTEAVLSESVLSAGDSVITYHRRVAASFGAVIPAEATLDLLLLDASNPRSVRYQLDRLIHVLSVAPNPRIEQAAAALVASLASTNPRRLGGNERQRARLLLDELDAGLRDLSDQIQQAHFVTQLPAFSFAVPERSEDAYGH</sequence>
<dbReference type="Gene3D" id="3.40.50.11290">
    <property type="match status" value="1"/>
</dbReference>
<dbReference type="KEGG" id="broo:brsh051_00910"/>
<evidence type="ECO:0000259" key="1">
    <source>
        <dbReference type="Pfam" id="PF04168"/>
    </source>
</evidence>
<accession>A0AAN0KG12</accession>
<name>A0AAN0KG12_9ACTN</name>
<organism evidence="3 4">
    <name type="scientific">Brooklawnia propionicigenes</name>
    <dbReference type="NCBI Taxonomy" id="3041175"/>
    <lineage>
        <taxon>Bacteria</taxon>
        <taxon>Bacillati</taxon>
        <taxon>Actinomycetota</taxon>
        <taxon>Actinomycetes</taxon>
        <taxon>Propionibacteriales</taxon>
        <taxon>Propionibacteriaceae</taxon>
        <taxon>Brooklawnia</taxon>
    </lineage>
</organism>
<dbReference type="InterPro" id="IPR025841">
    <property type="entry name" value="CP_ATPgrasp_2"/>
</dbReference>
<reference evidence="3" key="1">
    <citation type="journal article" date="2024" name="Int. J. Syst. Evol. Microbiol.">
        <title>Brooklawnia propionicigenes sp. nov., a facultatively anaerobic, propionate-producing bacterium isolated from a methanogenic reactor treating waste from cattle farms.</title>
        <authorList>
            <person name="Akita Y."/>
            <person name="Ueki A."/>
            <person name="Tonouchi A."/>
            <person name="Sugawara Y."/>
            <person name="Honma S."/>
            <person name="Kaku N."/>
            <person name="Ueki K."/>
        </authorList>
    </citation>
    <scope>NUCLEOTIDE SEQUENCE</scope>
    <source>
        <strain evidence="3">SH051</strain>
    </source>
</reference>
<gene>
    <name evidence="3" type="ORF">brsh051_00910</name>
</gene>
<dbReference type="SUPFAM" id="SSF56059">
    <property type="entry name" value="Glutathione synthetase ATP-binding domain-like"/>
    <property type="match status" value="1"/>
</dbReference>
<dbReference type="EMBL" id="AP028056">
    <property type="protein sequence ID" value="BEH00810.1"/>
    <property type="molecule type" value="Genomic_DNA"/>
</dbReference>
<dbReference type="Proteomes" id="UP001431656">
    <property type="component" value="Chromosome"/>
</dbReference>
<dbReference type="Pfam" id="PF14403">
    <property type="entry name" value="CP_ATPgrasp_2"/>
    <property type="match status" value="1"/>
</dbReference>
<feature type="domain" description="Circularly permuted ATP-grasp type 2" evidence="2">
    <location>
        <begin position="89"/>
        <end position="465"/>
    </location>
</feature>
<evidence type="ECO:0000259" key="2">
    <source>
        <dbReference type="Pfam" id="PF14403"/>
    </source>
</evidence>
<dbReference type="PANTHER" id="PTHR34595">
    <property type="entry name" value="BLR5612 PROTEIN"/>
    <property type="match status" value="1"/>
</dbReference>
<dbReference type="InterPro" id="IPR007296">
    <property type="entry name" value="DUF403"/>
</dbReference>
<dbReference type="AlphaFoldDB" id="A0AAN0KG12"/>